<feature type="compositionally biased region" description="Acidic residues" evidence="4">
    <location>
        <begin position="100"/>
        <end position="119"/>
    </location>
</feature>
<dbReference type="STRING" id="595528.A0A0D2VG98"/>
<dbReference type="OrthoDB" id="341421at2759"/>
<dbReference type="InterPro" id="IPR046341">
    <property type="entry name" value="SET_dom_sf"/>
</dbReference>
<dbReference type="Pfam" id="PF09273">
    <property type="entry name" value="Rubis-subs-bind"/>
    <property type="match status" value="1"/>
</dbReference>
<dbReference type="InterPro" id="IPR050600">
    <property type="entry name" value="SETD3_SETD6_MTase"/>
</dbReference>
<dbReference type="InterPro" id="IPR036464">
    <property type="entry name" value="Rubisco_LSMT_subst-bd_sf"/>
</dbReference>
<evidence type="ECO:0000313" key="7">
    <source>
        <dbReference type="Proteomes" id="UP000008743"/>
    </source>
</evidence>
<evidence type="ECO:0000256" key="3">
    <source>
        <dbReference type="ARBA" id="ARBA00022691"/>
    </source>
</evidence>
<dbReference type="Gene3D" id="3.90.1420.10">
    <property type="entry name" value="Rubisco LSMT, substrate-binding domain"/>
    <property type="match status" value="1"/>
</dbReference>
<organism evidence="6 7">
    <name type="scientific">Capsaspora owczarzaki (strain ATCC 30864)</name>
    <dbReference type="NCBI Taxonomy" id="595528"/>
    <lineage>
        <taxon>Eukaryota</taxon>
        <taxon>Filasterea</taxon>
        <taxon>Capsaspora</taxon>
    </lineage>
</organism>
<reference evidence="7" key="1">
    <citation type="submission" date="2011-02" db="EMBL/GenBank/DDBJ databases">
        <title>The Genome Sequence of Capsaspora owczarzaki ATCC 30864.</title>
        <authorList>
            <person name="Russ C."/>
            <person name="Cuomo C."/>
            <person name="Burger G."/>
            <person name="Gray M.W."/>
            <person name="Holland P.W.H."/>
            <person name="King N."/>
            <person name="Lang F.B.F."/>
            <person name="Roger A.J."/>
            <person name="Ruiz-Trillo I."/>
            <person name="Young S.K."/>
            <person name="Zeng Q."/>
            <person name="Gargeya S."/>
            <person name="Alvarado L."/>
            <person name="Berlin A."/>
            <person name="Chapman S.B."/>
            <person name="Chen Z."/>
            <person name="Freedman E."/>
            <person name="Gellesch M."/>
            <person name="Goldberg J."/>
            <person name="Griggs A."/>
            <person name="Gujja S."/>
            <person name="Heilman E."/>
            <person name="Heiman D."/>
            <person name="Howarth C."/>
            <person name="Mehta T."/>
            <person name="Neiman D."/>
            <person name="Pearson M."/>
            <person name="Roberts A."/>
            <person name="Saif S."/>
            <person name="Shea T."/>
            <person name="Shenoy N."/>
            <person name="Sisk P."/>
            <person name="Stolte C."/>
            <person name="Sykes S."/>
            <person name="White J."/>
            <person name="Yandava C."/>
            <person name="Haas B."/>
            <person name="Nusbaum C."/>
            <person name="Birren B."/>
        </authorList>
    </citation>
    <scope>NUCLEOTIDE SEQUENCE</scope>
    <source>
        <strain evidence="7">ATCC 30864</strain>
    </source>
</reference>
<dbReference type="InterPro" id="IPR015353">
    <property type="entry name" value="Rubisco_LSMT_subst-bd"/>
</dbReference>
<protein>
    <recommendedName>
        <fullName evidence="5">Rubisco LSMT substrate-binding domain-containing protein</fullName>
    </recommendedName>
</protein>
<gene>
    <name evidence="6" type="ORF">CAOG_000472</name>
</gene>
<keyword evidence="7" id="KW-1185">Reference proteome</keyword>
<dbReference type="InParanoid" id="A0A0D2VG98"/>
<feature type="domain" description="Rubisco LSMT substrate-binding" evidence="5">
    <location>
        <begin position="223"/>
        <end position="343"/>
    </location>
</feature>
<dbReference type="EMBL" id="KE346360">
    <property type="protein sequence ID" value="KJE88897.1"/>
    <property type="molecule type" value="Genomic_DNA"/>
</dbReference>
<name>A0A0D2VG98_CAPO3</name>
<dbReference type="Proteomes" id="UP000008743">
    <property type="component" value="Unassembled WGS sequence"/>
</dbReference>
<dbReference type="PhylomeDB" id="A0A0D2VG98"/>
<keyword evidence="3" id="KW-0949">S-adenosyl-L-methionine</keyword>
<evidence type="ECO:0000313" key="6">
    <source>
        <dbReference type="EMBL" id="KJE88897.1"/>
    </source>
</evidence>
<dbReference type="GO" id="GO:0032259">
    <property type="term" value="P:methylation"/>
    <property type="evidence" value="ECO:0007669"/>
    <property type="project" value="UniProtKB-KW"/>
</dbReference>
<evidence type="ECO:0000256" key="4">
    <source>
        <dbReference type="SAM" id="MobiDB-lite"/>
    </source>
</evidence>
<dbReference type="SUPFAM" id="SSF82199">
    <property type="entry name" value="SET domain"/>
    <property type="match status" value="1"/>
</dbReference>
<dbReference type="Gene3D" id="3.90.1410.10">
    <property type="entry name" value="set domain protein methyltransferase, domain 1"/>
    <property type="match status" value="1"/>
</dbReference>
<dbReference type="PANTHER" id="PTHR13271">
    <property type="entry name" value="UNCHARACTERIZED PUTATIVE METHYLTRANSFERASE"/>
    <property type="match status" value="1"/>
</dbReference>
<keyword evidence="1" id="KW-0489">Methyltransferase</keyword>
<dbReference type="AlphaFoldDB" id="A0A0D2VG98"/>
<proteinExistence type="predicted"/>
<evidence type="ECO:0000259" key="5">
    <source>
        <dbReference type="Pfam" id="PF09273"/>
    </source>
</evidence>
<dbReference type="GO" id="GO:0016279">
    <property type="term" value="F:protein-lysine N-methyltransferase activity"/>
    <property type="evidence" value="ECO:0007669"/>
    <property type="project" value="TreeGrafter"/>
</dbReference>
<sequence>MPLVVAMMYEITNKDSFWRPYLDLLPETLDTPMFWNDDDLELLEGTSTLSHLGKEDAETIFTEQIVPFMKLHPTHFDLKVHNMALYHRVASVIMAYSFSEDDDEDDDDEDDDEEEDCCDGDANNECCSQKRQKRMEKIAMVPLADMLDHKTGCNNARLFYGKTTLAMSCIEPCAAGHELYNTYGDLSNSELLRKYGFIDDVNEHNSVDIPVEMLEERFESCSFMEEAMEALEEIGCWLPEFHIPADALPPQELEASIALLFQSPKQVRALRALDDEDEIRSFLATLVNKCRRKVSETLLAFGQKRAEEYTTTREEDEERLKESDLTHRQKMALRVRIGERTILHNYISHLKERLETTPPDQETKEPAPAHKNKKARKH</sequence>
<feature type="region of interest" description="Disordered" evidence="4">
    <location>
        <begin position="350"/>
        <end position="378"/>
    </location>
</feature>
<dbReference type="SUPFAM" id="SSF81822">
    <property type="entry name" value="RuBisCo LSMT C-terminal, substrate-binding domain"/>
    <property type="match status" value="1"/>
</dbReference>
<feature type="region of interest" description="Disordered" evidence="4">
    <location>
        <begin position="100"/>
        <end position="121"/>
    </location>
</feature>
<feature type="compositionally biased region" description="Basic and acidic residues" evidence="4">
    <location>
        <begin position="350"/>
        <end position="368"/>
    </location>
</feature>
<accession>A0A0D2VG98</accession>
<evidence type="ECO:0000256" key="2">
    <source>
        <dbReference type="ARBA" id="ARBA00022679"/>
    </source>
</evidence>
<dbReference type="FunCoup" id="A0A0D2VG98">
    <property type="interactions" value="214"/>
</dbReference>
<dbReference type="PANTHER" id="PTHR13271:SF34">
    <property type="entry name" value="N-LYSINE METHYLTRANSFERASE SETD6"/>
    <property type="match status" value="1"/>
</dbReference>
<dbReference type="GO" id="GO:0005634">
    <property type="term" value="C:nucleus"/>
    <property type="evidence" value="ECO:0007669"/>
    <property type="project" value="TreeGrafter"/>
</dbReference>
<keyword evidence="2" id="KW-0808">Transferase</keyword>
<dbReference type="eggNOG" id="KOG1338">
    <property type="taxonomic scope" value="Eukaryota"/>
</dbReference>
<evidence type="ECO:0000256" key="1">
    <source>
        <dbReference type="ARBA" id="ARBA00022603"/>
    </source>
</evidence>